<reference evidence="1 2" key="1">
    <citation type="submission" date="2018-12" db="EMBL/GenBank/DDBJ databases">
        <authorList>
            <person name="Li F."/>
        </authorList>
    </citation>
    <scope>NUCLEOTIDE SEQUENCE [LARGE SCALE GENOMIC DNA]</scope>
    <source>
        <strain evidence="1 2">8H24J-4-2</strain>
    </source>
</reference>
<dbReference type="AlphaFoldDB" id="A0A3S4DX41"/>
<gene>
    <name evidence="1" type="ORF">ELQ92_14670</name>
</gene>
<dbReference type="Proteomes" id="UP000288603">
    <property type="component" value="Unassembled WGS sequence"/>
</dbReference>
<dbReference type="RefSeq" id="WP_128500083.1">
    <property type="nucleotide sequence ID" value="NZ_RZNC01000007.1"/>
</dbReference>
<protein>
    <submittedName>
        <fullName evidence="1">Uncharacterized protein</fullName>
    </submittedName>
</protein>
<dbReference type="Pfam" id="PF20120">
    <property type="entry name" value="DUF6510"/>
    <property type="match status" value="1"/>
</dbReference>
<proteinExistence type="predicted"/>
<dbReference type="EMBL" id="RZNC01000007">
    <property type="protein sequence ID" value="RWZ58265.1"/>
    <property type="molecule type" value="Genomic_DNA"/>
</dbReference>
<evidence type="ECO:0000313" key="1">
    <source>
        <dbReference type="EMBL" id="RWZ58265.1"/>
    </source>
</evidence>
<name>A0A3S4DX41_9MICO</name>
<dbReference type="InterPro" id="IPR045423">
    <property type="entry name" value="DUF6510"/>
</dbReference>
<comment type="caution">
    <text evidence="1">The sequence shown here is derived from an EMBL/GenBank/DDBJ whole genome shotgun (WGS) entry which is preliminary data.</text>
</comment>
<keyword evidence="2" id="KW-1185">Reference proteome</keyword>
<organism evidence="1 2">
    <name type="scientific">Labedella populi</name>
    <dbReference type="NCBI Taxonomy" id="2498850"/>
    <lineage>
        <taxon>Bacteria</taxon>
        <taxon>Bacillati</taxon>
        <taxon>Actinomycetota</taxon>
        <taxon>Actinomycetes</taxon>
        <taxon>Micrococcales</taxon>
        <taxon>Microbacteriaceae</taxon>
        <taxon>Labedella</taxon>
    </lineage>
</organism>
<evidence type="ECO:0000313" key="2">
    <source>
        <dbReference type="Proteomes" id="UP000288603"/>
    </source>
</evidence>
<accession>A0A3S4DX41</accession>
<dbReference type="OrthoDB" id="165401at2"/>
<sequence>MTSHVDGNALAGSLSEIFRTDMTTAVCCCGGCGDTTTIATEMVYGTDALAHGSIVRCRSCDDVLITLVDTPERTVVRFPGITTLTVDRETPPA</sequence>